<evidence type="ECO:0000313" key="1">
    <source>
        <dbReference type="EMBL" id="GBP38068.1"/>
    </source>
</evidence>
<gene>
    <name evidence="1" type="ORF">EVAR_95194_1</name>
</gene>
<comment type="caution">
    <text evidence="1">The sequence shown here is derived from an EMBL/GenBank/DDBJ whole genome shotgun (WGS) entry which is preliminary data.</text>
</comment>
<keyword evidence="2" id="KW-1185">Reference proteome</keyword>
<dbReference type="AlphaFoldDB" id="A0A4C1VFZ6"/>
<proteinExistence type="predicted"/>
<sequence>MWLLRVRHSVRRATDANEICVGGDLPEVCGRVSHAPPNGKLLRGENNNVRSRGGAEARRWRGAAAALFTRRPPAVPALISGTTPRRVYSIETACCLFCRRRGGPAPGPRARLHVTTTIQDCVGDDRSNRIRLGSSGASEPACAGSRSREYAMYRHRAVCVYRKEDREIVAQCFRALFVNQIIPNSLSDLFELRDEFLTRSRIITLARVSKINLKLPVSDFFIELMVTPDQHWVVKSDPN</sequence>
<dbReference type="EMBL" id="BGZK01000343">
    <property type="protein sequence ID" value="GBP38068.1"/>
    <property type="molecule type" value="Genomic_DNA"/>
</dbReference>
<accession>A0A4C1VFZ6</accession>
<reference evidence="1 2" key="1">
    <citation type="journal article" date="2019" name="Commun. Biol.">
        <title>The bagworm genome reveals a unique fibroin gene that provides high tensile strength.</title>
        <authorList>
            <person name="Kono N."/>
            <person name="Nakamura H."/>
            <person name="Ohtoshi R."/>
            <person name="Tomita M."/>
            <person name="Numata K."/>
            <person name="Arakawa K."/>
        </authorList>
    </citation>
    <scope>NUCLEOTIDE SEQUENCE [LARGE SCALE GENOMIC DNA]</scope>
</reference>
<protein>
    <submittedName>
        <fullName evidence="1">Uncharacterized protein</fullName>
    </submittedName>
</protein>
<dbReference type="Proteomes" id="UP000299102">
    <property type="component" value="Unassembled WGS sequence"/>
</dbReference>
<evidence type="ECO:0000313" key="2">
    <source>
        <dbReference type="Proteomes" id="UP000299102"/>
    </source>
</evidence>
<organism evidence="1 2">
    <name type="scientific">Eumeta variegata</name>
    <name type="common">Bagworm moth</name>
    <name type="synonym">Eumeta japonica</name>
    <dbReference type="NCBI Taxonomy" id="151549"/>
    <lineage>
        <taxon>Eukaryota</taxon>
        <taxon>Metazoa</taxon>
        <taxon>Ecdysozoa</taxon>
        <taxon>Arthropoda</taxon>
        <taxon>Hexapoda</taxon>
        <taxon>Insecta</taxon>
        <taxon>Pterygota</taxon>
        <taxon>Neoptera</taxon>
        <taxon>Endopterygota</taxon>
        <taxon>Lepidoptera</taxon>
        <taxon>Glossata</taxon>
        <taxon>Ditrysia</taxon>
        <taxon>Tineoidea</taxon>
        <taxon>Psychidae</taxon>
        <taxon>Oiketicinae</taxon>
        <taxon>Eumeta</taxon>
    </lineage>
</organism>
<name>A0A4C1VFZ6_EUMVA</name>